<feature type="region of interest" description="Disordered" evidence="1">
    <location>
        <begin position="95"/>
        <end position="115"/>
    </location>
</feature>
<accession>A0A6A5R384</accession>
<dbReference type="AlphaFoldDB" id="A0A6A5R384"/>
<evidence type="ECO:0000256" key="1">
    <source>
        <dbReference type="SAM" id="MobiDB-lite"/>
    </source>
</evidence>
<reference evidence="2" key="1">
    <citation type="journal article" date="2020" name="Stud. Mycol.">
        <title>101 Dothideomycetes genomes: a test case for predicting lifestyles and emergence of pathogens.</title>
        <authorList>
            <person name="Haridas S."/>
            <person name="Albert R."/>
            <person name="Binder M."/>
            <person name="Bloem J."/>
            <person name="Labutti K."/>
            <person name="Salamov A."/>
            <person name="Andreopoulos B."/>
            <person name="Baker S."/>
            <person name="Barry K."/>
            <person name="Bills G."/>
            <person name="Bluhm B."/>
            <person name="Cannon C."/>
            <person name="Castanera R."/>
            <person name="Culley D."/>
            <person name="Daum C."/>
            <person name="Ezra D."/>
            <person name="Gonzalez J."/>
            <person name="Henrissat B."/>
            <person name="Kuo A."/>
            <person name="Liang C."/>
            <person name="Lipzen A."/>
            <person name="Lutzoni F."/>
            <person name="Magnuson J."/>
            <person name="Mondo S."/>
            <person name="Nolan M."/>
            <person name="Ohm R."/>
            <person name="Pangilinan J."/>
            <person name="Park H.-J."/>
            <person name="Ramirez L."/>
            <person name="Alfaro M."/>
            <person name="Sun H."/>
            <person name="Tritt A."/>
            <person name="Yoshinaga Y."/>
            <person name="Zwiers L.-H."/>
            <person name="Turgeon B."/>
            <person name="Goodwin S."/>
            <person name="Spatafora J."/>
            <person name="Crous P."/>
            <person name="Grigoriev I."/>
        </authorList>
    </citation>
    <scope>NUCLEOTIDE SEQUENCE</scope>
    <source>
        <strain evidence="2">CBS 183.55</strain>
    </source>
</reference>
<dbReference type="EMBL" id="ML979093">
    <property type="protein sequence ID" value="KAF1922142.1"/>
    <property type="molecule type" value="Genomic_DNA"/>
</dbReference>
<keyword evidence="3" id="KW-1185">Reference proteome</keyword>
<dbReference type="GeneID" id="54352279"/>
<feature type="compositionally biased region" description="Polar residues" evidence="1">
    <location>
        <begin position="28"/>
        <end position="39"/>
    </location>
</feature>
<dbReference type="Proteomes" id="UP000800082">
    <property type="component" value="Unassembled WGS sequence"/>
</dbReference>
<protein>
    <submittedName>
        <fullName evidence="2">Uncharacterized protein</fullName>
    </submittedName>
</protein>
<feature type="compositionally biased region" description="Pro residues" evidence="1">
    <location>
        <begin position="106"/>
        <end position="115"/>
    </location>
</feature>
<sequence length="115" mass="12175">MQHATHPARSSLNSCSTCPHSRPCLCCSSSHGRTPSPHRSQPAAPSKSLQLTPIRSMYRLISSRRQPLPTMKSPIADTSMLSDCTASVCSTSPCPTSITESTASPALPPRPLSCA</sequence>
<gene>
    <name evidence="2" type="ORF">M421DRAFT_427231</name>
</gene>
<feature type="region of interest" description="Disordered" evidence="1">
    <location>
        <begin position="1"/>
        <end position="50"/>
    </location>
</feature>
<evidence type="ECO:0000313" key="2">
    <source>
        <dbReference type="EMBL" id="KAF1922142.1"/>
    </source>
</evidence>
<feature type="compositionally biased region" description="Polar residues" evidence="1">
    <location>
        <begin position="95"/>
        <end position="104"/>
    </location>
</feature>
<feature type="compositionally biased region" description="Polar residues" evidence="1">
    <location>
        <begin position="8"/>
        <end position="19"/>
    </location>
</feature>
<dbReference type="RefSeq" id="XP_033442396.1">
    <property type="nucleotide sequence ID" value="XM_033594611.1"/>
</dbReference>
<organism evidence="2 3">
    <name type="scientific">Didymella exigua CBS 183.55</name>
    <dbReference type="NCBI Taxonomy" id="1150837"/>
    <lineage>
        <taxon>Eukaryota</taxon>
        <taxon>Fungi</taxon>
        <taxon>Dikarya</taxon>
        <taxon>Ascomycota</taxon>
        <taxon>Pezizomycotina</taxon>
        <taxon>Dothideomycetes</taxon>
        <taxon>Pleosporomycetidae</taxon>
        <taxon>Pleosporales</taxon>
        <taxon>Pleosporineae</taxon>
        <taxon>Didymellaceae</taxon>
        <taxon>Didymella</taxon>
    </lineage>
</organism>
<proteinExistence type="predicted"/>
<evidence type="ECO:0000313" key="3">
    <source>
        <dbReference type="Proteomes" id="UP000800082"/>
    </source>
</evidence>
<name>A0A6A5R384_9PLEO</name>